<dbReference type="AlphaFoldDB" id="A0A841DGH1"/>
<organism evidence="1 2">
    <name type="scientific">Planomonospora venezuelensis</name>
    <dbReference type="NCBI Taxonomy" id="1999"/>
    <lineage>
        <taxon>Bacteria</taxon>
        <taxon>Bacillati</taxon>
        <taxon>Actinomycetota</taxon>
        <taxon>Actinomycetes</taxon>
        <taxon>Streptosporangiales</taxon>
        <taxon>Streptosporangiaceae</taxon>
        <taxon>Planomonospora</taxon>
    </lineage>
</organism>
<sequence>MIPTLIIPILVTTDLPPDADLALFGRHLADAVTVLRPSSGPAYLGRLEGRAFWLDRPAPPAGPGRPAPAAEQLRFAALLGFLTAAAPSGASARDVLADARAAVTAAVAAGYGHLGSPPAVLAIGAQDVRERTPHGAVPAVATDPALRRVRAAHMLAG</sequence>
<gene>
    <name evidence="1" type="ORF">FHS22_006497</name>
</gene>
<dbReference type="Proteomes" id="UP000562352">
    <property type="component" value="Unassembled WGS sequence"/>
</dbReference>
<keyword evidence="2" id="KW-1185">Reference proteome</keyword>
<reference evidence="1 2" key="1">
    <citation type="submission" date="2020-08" db="EMBL/GenBank/DDBJ databases">
        <title>Genomic Encyclopedia of Type Strains, Phase III (KMG-III): the genomes of soil and plant-associated and newly described type strains.</title>
        <authorList>
            <person name="Whitman W."/>
        </authorList>
    </citation>
    <scope>NUCLEOTIDE SEQUENCE [LARGE SCALE GENOMIC DNA]</scope>
    <source>
        <strain evidence="1 2">CECT 3303</strain>
    </source>
</reference>
<protein>
    <submittedName>
        <fullName evidence="1">Uncharacterized protein</fullName>
    </submittedName>
</protein>
<evidence type="ECO:0000313" key="1">
    <source>
        <dbReference type="EMBL" id="MBB5967195.1"/>
    </source>
</evidence>
<accession>A0A841DGH1</accession>
<comment type="caution">
    <text evidence="1">The sequence shown here is derived from an EMBL/GenBank/DDBJ whole genome shotgun (WGS) entry which is preliminary data.</text>
</comment>
<dbReference type="RefSeq" id="WP_184947928.1">
    <property type="nucleotide sequence ID" value="NZ_BAAAWZ010000004.1"/>
</dbReference>
<evidence type="ECO:0000313" key="2">
    <source>
        <dbReference type="Proteomes" id="UP000562352"/>
    </source>
</evidence>
<dbReference type="EMBL" id="JACHJJ010000030">
    <property type="protein sequence ID" value="MBB5967195.1"/>
    <property type="molecule type" value="Genomic_DNA"/>
</dbReference>
<name>A0A841DGH1_PLAVE</name>
<proteinExistence type="predicted"/>